<dbReference type="GO" id="GO:1904294">
    <property type="term" value="P:positive regulation of ERAD pathway"/>
    <property type="evidence" value="ECO:0007669"/>
    <property type="project" value="InterPro"/>
</dbReference>
<comment type="caution">
    <text evidence="13">The sequence shown here is derived from an EMBL/GenBank/DDBJ whole genome shotgun (WGS) entry which is preliminary data.</text>
</comment>
<evidence type="ECO:0000256" key="4">
    <source>
        <dbReference type="ARBA" id="ARBA00022771"/>
    </source>
</evidence>
<dbReference type="InterPro" id="IPR017907">
    <property type="entry name" value="Znf_RING_CS"/>
</dbReference>
<dbReference type="PROSITE" id="PS00518">
    <property type="entry name" value="ZF_RING_1"/>
    <property type="match status" value="1"/>
</dbReference>
<keyword evidence="8 11" id="KW-0472">Membrane</keyword>
<keyword evidence="14" id="KW-1185">Reference proteome</keyword>
<feature type="compositionally biased region" description="Polar residues" evidence="10">
    <location>
        <begin position="55"/>
        <end position="76"/>
    </location>
</feature>
<sequence length="373" mass="42379">MATHDGSDPTISDRLNTVLESFIPGLSTMEDPILPGPRDNRGRQRAEEVIINMDNEPQQSERNSSATAGASNTNPQQDEEAVGGGLFDMRIIHTMSDSKLIIFALILLAKVLYDHGLGLLVFVGLTGTFGHHNVTLKRQVSLKHHRRAPMLALMLIMLFFSSFFVYYVFEDQELYKCLIFQQPKFQTFDLWTVLWCTGITDYILKYITISIKCVIGLLPHAAISVKRKGRAFLTVEQASQLFRILPPIPLWVTYFNQDVEETYIAAYIFTIAYVLSKAYVFYVRFTSMVVAIKQLLSEVQYGVAATKDQIGDSCPICQDDYTNPIQLNCKHVFCEDCVGLWFDRERTCPMCRAKIADNPAWRDGSTSLFIQFF</sequence>
<evidence type="ECO:0000256" key="6">
    <source>
        <dbReference type="ARBA" id="ARBA00022833"/>
    </source>
</evidence>
<feature type="transmembrane region" description="Helical" evidence="11">
    <location>
        <begin position="150"/>
        <end position="169"/>
    </location>
</feature>
<evidence type="ECO:0000256" key="8">
    <source>
        <dbReference type="ARBA" id="ARBA00023136"/>
    </source>
</evidence>
<proteinExistence type="predicted"/>
<dbReference type="Proteomes" id="UP000230750">
    <property type="component" value="Unassembled WGS sequence"/>
</dbReference>
<dbReference type="Gene3D" id="3.30.40.10">
    <property type="entry name" value="Zinc/RING finger domain, C3HC4 (zinc finger)"/>
    <property type="match status" value="1"/>
</dbReference>
<dbReference type="AlphaFoldDB" id="A0A2G8JF89"/>
<evidence type="ECO:0000313" key="14">
    <source>
        <dbReference type="Proteomes" id="UP000230750"/>
    </source>
</evidence>
<keyword evidence="4 9" id="KW-0863">Zinc-finger</keyword>
<dbReference type="GO" id="GO:0061630">
    <property type="term" value="F:ubiquitin protein ligase activity"/>
    <property type="evidence" value="ECO:0007669"/>
    <property type="project" value="InterPro"/>
</dbReference>
<dbReference type="GO" id="GO:0008270">
    <property type="term" value="F:zinc ion binding"/>
    <property type="evidence" value="ECO:0007669"/>
    <property type="project" value="UniProtKB-KW"/>
</dbReference>
<evidence type="ECO:0000256" key="2">
    <source>
        <dbReference type="ARBA" id="ARBA00022692"/>
    </source>
</evidence>
<accession>A0A2G8JF89</accession>
<evidence type="ECO:0000256" key="5">
    <source>
        <dbReference type="ARBA" id="ARBA00022786"/>
    </source>
</evidence>
<feature type="region of interest" description="Disordered" evidence="10">
    <location>
        <begin position="52"/>
        <end position="79"/>
    </location>
</feature>
<dbReference type="CDD" id="cd16532">
    <property type="entry name" value="RING-HC_RNFT1-like"/>
    <property type="match status" value="1"/>
</dbReference>
<keyword evidence="7 11" id="KW-1133">Transmembrane helix</keyword>
<organism evidence="13 14">
    <name type="scientific">Stichopus japonicus</name>
    <name type="common">Sea cucumber</name>
    <dbReference type="NCBI Taxonomy" id="307972"/>
    <lineage>
        <taxon>Eukaryota</taxon>
        <taxon>Metazoa</taxon>
        <taxon>Echinodermata</taxon>
        <taxon>Eleutherozoa</taxon>
        <taxon>Echinozoa</taxon>
        <taxon>Holothuroidea</taxon>
        <taxon>Aspidochirotacea</taxon>
        <taxon>Aspidochirotida</taxon>
        <taxon>Stichopodidae</taxon>
        <taxon>Apostichopus</taxon>
    </lineage>
</organism>
<dbReference type="InterPro" id="IPR013083">
    <property type="entry name" value="Znf_RING/FYVE/PHD"/>
</dbReference>
<gene>
    <name evidence="13" type="ORF">BSL78_28764</name>
</gene>
<dbReference type="PANTHER" id="PTHR15860">
    <property type="entry name" value="UNCHARACTERIZED RING FINGER-CONTAINING PROTEIN"/>
    <property type="match status" value="1"/>
</dbReference>
<dbReference type="Pfam" id="PF13639">
    <property type="entry name" value="zf-RING_2"/>
    <property type="match status" value="1"/>
</dbReference>
<evidence type="ECO:0000256" key="11">
    <source>
        <dbReference type="SAM" id="Phobius"/>
    </source>
</evidence>
<feature type="transmembrane region" description="Helical" evidence="11">
    <location>
        <begin position="264"/>
        <end position="283"/>
    </location>
</feature>
<dbReference type="SUPFAM" id="SSF57850">
    <property type="entry name" value="RING/U-box"/>
    <property type="match status" value="1"/>
</dbReference>
<comment type="subcellular location">
    <subcellularLocation>
        <location evidence="1">Membrane</location>
        <topology evidence="1">Multi-pass membrane protein</topology>
    </subcellularLocation>
</comment>
<keyword evidence="5" id="KW-0833">Ubl conjugation pathway</keyword>
<evidence type="ECO:0000256" key="10">
    <source>
        <dbReference type="SAM" id="MobiDB-lite"/>
    </source>
</evidence>
<keyword evidence="3" id="KW-0479">Metal-binding</keyword>
<dbReference type="EMBL" id="MRZV01002182">
    <property type="protein sequence ID" value="PIK34417.1"/>
    <property type="molecule type" value="Genomic_DNA"/>
</dbReference>
<feature type="domain" description="RING-type" evidence="12">
    <location>
        <begin position="314"/>
        <end position="352"/>
    </location>
</feature>
<protein>
    <submittedName>
        <fullName evidence="13">Putative RING finger and transmembrane domain-containing protein 1</fullName>
    </submittedName>
</protein>
<dbReference type="InterPro" id="IPR044235">
    <property type="entry name" value="RNFT1/2"/>
</dbReference>
<evidence type="ECO:0000256" key="9">
    <source>
        <dbReference type="PROSITE-ProRule" id="PRU00175"/>
    </source>
</evidence>
<evidence type="ECO:0000313" key="13">
    <source>
        <dbReference type="EMBL" id="PIK34417.1"/>
    </source>
</evidence>
<keyword evidence="2 11" id="KW-0812">Transmembrane</keyword>
<dbReference type="OrthoDB" id="9049620at2759"/>
<evidence type="ECO:0000256" key="1">
    <source>
        <dbReference type="ARBA" id="ARBA00004141"/>
    </source>
</evidence>
<name>A0A2G8JF89_STIJA</name>
<evidence type="ECO:0000259" key="12">
    <source>
        <dbReference type="PROSITE" id="PS50089"/>
    </source>
</evidence>
<reference evidence="13 14" key="1">
    <citation type="journal article" date="2017" name="PLoS Biol.">
        <title>The sea cucumber genome provides insights into morphological evolution and visceral regeneration.</title>
        <authorList>
            <person name="Zhang X."/>
            <person name="Sun L."/>
            <person name="Yuan J."/>
            <person name="Sun Y."/>
            <person name="Gao Y."/>
            <person name="Zhang L."/>
            <person name="Li S."/>
            <person name="Dai H."/>
            <person name="Hamel J.F."/>
            <person name="Liu C."/>
            <person name="Yu Y."/>
            <person name="Liu S."/>
            <person name="Lin W."/>
            <person name="Guo K."/>
            <person name="Jin S."/>
            <person name="Xu P."/>
            <person name="Storey K.B."/>
            <person name="Huan P."/>
            <person name="Zhang T."/>
            <person name="Zhou Y."/>
            <person name="Zhang J."/>
            <person name="Lin C."/>
            <person name="Li X."/>
            <person name="Xing L."/>
            <person name="Huo D."/>
            <person name="Sun M."/>
            <person name="Wang L."/>
            <person name="Mercier A."/>
            <person name="Li F."/>
            <person name="Yang H."/>
            <person name="Xiang J."/>
        </authorList>
    </citation>
    <scope>NUCLEOTIDE SEQUENCE [LARGE SCALE GENOMIC DNA]</scope>
    <source>
        <strain evidence="13">Shaxun</strain>
        <tissue evidence="13">Muscle</tissue>
    </source>
</reference>
<dbReference type="InterPro" id="IPR001841">
    <property type="entry name" value="Znf_RING"/>
</dbReference>
<dbReference type="PANTHER" id="PTHR15860:SF0">
    <property type="entry name" value="LP20373P"/>
    <property type="match status" value="1"/>
</dbReference>
<dbReference type="GO" id="GO:0016020">
    <property type="term" value="C:membrane"/>
    <property type="evidence" value="ECO:0007669"/>
    <property type="project" value="UniProtKB-SubCell"/>
</dbReference>
<dbReference type="SMART" id="SM00184">
    <property type="entry name" value="RING"/>
    <property type="match status" value="1"/>
</dbReference>
<evidence type="ECO:0000256" key="3">
    <source>
        <dbReference type="ARBA" id="ARBA00022723"/>
    </source>
</evidence>
<feature type="transmembrane region" description="Helical" evidence="11">
    <location>
        <begin position="100"/>
        <end position="129"/>
    </location>
</feature>
<dbReference type="PROSITE" id="PS50089">
    <property type="entry name" value="ZF_RING_2"/>
    <property type="match status" value="1"/>
</dbReference>
<evidence type="ECO:0000256" key="7">
    <source>
        <dbReference type="ARBA" id="ARBA00022989"/>
    </source>
</evidence>
<keyword evidence="6" id="KW-0862">Zinc</keyword>